<keyword evidence="2" id="KW-0521">NADP</keyword>
<evidence type="ECO:0000313" key="6">
    <source>
        <dbReference type="Proteomes" id="UP000572817"/>
    </source>
</evidence>
<evidence type="ECO:0000256" key="3">
    <source>
        <dbReference type="ARBA" id="ARBA00023002"/>
    </source>
</evidence>
<dbReference type="Gene3D" id="3.40.50.720">
    <property type="entry name" value="NAD(P)-binding Rossmann-like Domain"/>
    <property type="match status" value="1"/>
</dbReference>
<accession>A0A8H4J521</accession>
<dbReference type="GO" id="GO:0016491">
    <property type="term" value="F:oxidoreductase activity"/>
    <property type="evidence" value="ECO:0007669"/>
    <property type="project" value="UniProtKB-KW"/>
</dbReference>
<sequence>MVCRDILGGIVFAEIHSLHSGTATVFRDIPGGTVSQGLDYLGGIVFAGVQGLVTNGARVIITALPTDPIDSAVSELNALGGPSGGTAEGFPSDLSTKPAIAALAAHLTATLALPHLDILVSNAGIRRDARQPCDVLAADLPTLQASLWSHAHADWAATFAVNTTAHYFLVVALAQLLAAGATREVEGGLKGSDVGCGCVVITSSCASMHNCTNVDLTSYAASKAATDHLVAILAAKFARWYVRVNGINPGFVPSNMNPVGAEGNMFANLFDKVPAKRAGKLEDISGTVLYLCSQAGAYVDGRCLCVDGGRVLVANGQE</sequence>
<dbReference type="CDD" id="cd05233">
    <property type="entry name" value="SDR_c"/>
    <property type="match status" value="1"/>
</dbReference>
<evidence type="ECO:0000313" key="4">
    <source>
        <dbReference type="EMBL" id="KAF4309886.1"/>
    </source>
</evidence>
<reference evidence="5 6" key="1">
    <citation type="submission" date="2020-04" db="EMBL/GenBank/DDBJ databases">
        <title>Genome Assembly and Annotation of Botryosphaeria dothidea sdau 11-99, a Latent Pathogen of Apple Fruit Ring Rot in China.</title>
        <authorList>
            <person name="Yu C."/>
            <person name="Diao Y."/>
            <person name="Lu Q."/>
            <person name="Zhao J."/>
            <person name="Cui S."/>
            <person name="Peng C."/>
            <person name="He B."/>
            <person name="Liu H."/>
        </authorList>
    </citation>
    <scope>NUCLEOTIDE SEQUENCE [LARGE SCALE GENOMIC DNA]</scope>
    <source>
        <strain evidence="5">Sdau11-99</strain>
        <strain evidence="6">sdau11-99</strain>
    </source>
</reference>
<dbReference type="OrthoDB" id="2898618at2759"/>
<dbReference type="InterPro" id="IPR002347">
    <property type="entry name" value="SDR_fam"/>
</dbReference>
<dbReference type="InterPro" id="IPR036291">
    <property type="entry name" value="NAD(P)-bd_dom_sf"/>
</dbReference>
<evidence type="ECO:0000313" key="5">
    <source>
        <dbReference type="EMBL" id="KAF4312109.1"/>
    </source>
</evidence>
<name>A0A8H4J521_9PEZI</name>
<dbReference type="EMBL" id="WWBZ02000007">
    <property type="protein sequence ID" value="KAF4312109.1"/>
    <property type="molecule type" value="Genomic_DNA"/>
</dbReference>
<dbReference type="Pfam" id="PF13561">
    <property type="entry name" value="adh_short_C2"/>
    <property type="match status" value="1"/>
</dbReference>
<dbReference type="PRINTS" id="PR00081">
    <property type="entry name" value="GDHRDH"/>
</dbReference>
<evidence type="ECO:0000256" key="1">
    <source>
        <dbReference type="ARBA" id="ARBA00006484"/>
    </source>
</evidence>
<dbReference type="PROSITE" id="PS00061">
    <property type="entry name" value="ADH_SHORT"/>
    <property type="match status" value="1"/>
</dbReference>
<dbReference type="InterPro" id="IPR020904">
    <property type="entry name" value="Sc_DH/Rdtase_CS"/>
</dbReference>
<organism evidence="5 6">
    <name type="scientific">Botryosphaeria dothidea</name>
    <dbReference type="NCBI Taxonomy" id="55169"/>
    <lineage>
        <taxon>Eukaryota</taxon>
        <taxon>Fungi</taxon>
        <taxon>Dikarya</taxon>
        <taxon>Ascomycota</taxon>
        <taxon>Pezizomycotina</taxon>
        <taxon>Dothideomycetes</taxon>
        <taxon>Dothideomycetes incertae sedis</taxon>
        <taxon>Botryosphaeriales</taxon>
        <taxon>Botryosphaeriaceae</taxon>
        <taxon>Botryosphaeria</taxon>
    </lineage>
</organism>
<dbReference type="SUPFAM" id="SSF51735">
    <property type="entry name" value="NAD(P)-binding Rossmann-fold domains"/>
    <property type="match status" value="1"/>
</dbReference>
<gene>
    <name evidence="4" type="ORF">GTA08_BOTSDO02744</name>
    <name evidence="5" type="ORF">GTA08_BOTSDO12448</name>
</gene>
<dbReference type="AlphaFoldDB" id="A0A8H4J521"/>
<comment type="caution">
    <text evidence="5">The sequence shown here is derived from an EMBL/GenBank/DDBJ whole genome shotgun (WGS) entry which is preliminary data.</text>
</comment>
<proteinExistence type="inferred from homology"/>
<dbReference type="PANTHER" id="PTHR43618:SF4">
    <property type="entry name" value="SHORT CHAIN DEHYDROGENASE_REDUCTASE FAMILY (AFU_ORTHOLOGUE AFUA_7G04540)"/>
    <property type="match status" value="1"/>
</dbReference>
<dbReference type="EMBL" id="WWBZ02000016">
    <property type="protein sequence ID" value="KAF4309886.1"/>
    <property type="molecule type" value="Genomic_DNA"/>
</dbReference>
<comment type="similarity">
    <text evidence="1">Belongs to the short-chain dehydrogenases/reductases (SDR) family.</text>
</comment>
<keyword evidence="3" id="KW-0560">Oxidoreductase</keyword>
<dbReference type="InterPro" id="IPR052178">
    <property type="entry name" value="Sec_Metab_Biosynth_SDR"/>
</dbReference>
<dbReference type="PANTHER" id="PTHR43618">
    <property type="entry name" value="7-ALPHA-HYDROXYSTEROID DEHYDROGENASE"/>
    <property type="match status" value="1"/>
</dbReference>
<protein>
    <submittedName>
        <fullName evidence="5">NAD-binding oxidoreductase with NAD-binding rossmann-fold domain</fullName>
    </submittedName>
</protein>
<keyword evidence="6" id="KW-1185">Reference proteome</keyword>
<dbReference type="Proteomes" id="UP000572817">
    <property type="component" value="Unassembled WGS sequence"/>
</dbReference>
<evidence type="ECO:0000256" key="2">
    <source>
        <dbReference type="ARBA" id="ARBA00022857"/>
    </source>
</evidence>